<proteinExistence type="predicted"/>
<accession>J9GV09</accession>
<organism evidence="1">
    <name type="scientific">gut metagenome</name>
    <dbReference type="NCBI Taxonomy" id="749906"/>
    <lineage>
        <taxon>unclassified sequences</taxon>
        <taxon>metagenomes</taxon>
        <taxon>organismal metagenomes</taxon>
    </lineage>
</organism>
<sequence length="49" mass="5781">MSLQSDSNRRFNLSLCLVDAPTLLFIHKNKHKNPNRKYLDENIRANLKI</sequence>
<reference evidence="1" key="1">
    <citation type="journal article" date="2012" name="PLoS ONE">
        <title>Gene sets for utilization of primary and secondary nutrition supplies in the distal gut of endangered iberian lynx.</title>
        <authorList>
            <person name="Alcaide M."/>
            <person name="Messina E."/>
            <person name="Richter M."/>
            <person name="Bargiela R."/>
            <person name="Peplies J."/>
            <person name="Huws S.A."/>
            <person name="Newbold C.J."/>
            <person name="Golyshin P.N."/>
            <person name="Simon M.A."/>
            <person name="Lopez G."/>
            <person name="Yakimov M.M."/>
            <person name="Ferrer M."/>
        </authorList>
    </citation>
    <scope>NUCLEOTIDE SEQUENCE</scope>
</reference>
<protein>
    <submittedName>
        <fullName evidence="1">Uncharacterized protein</fullName>
    </submittedName>
</protein>
<name>J9GV09_9ZZZZ</name>
<evidence type="ECO:0000313" key="1">
    <source>
        <dbReference type="EMBL" id="EJX04350.1"/>
    </source>
</evidence>
<comment type="caution">
    <text evidence="1">The sequence shown here is derived from an EMBL/GenBank/DDBJ whole genome shotgun (WGS) entry which is preliminary data.</text>
</comment>
<gene>
    <name evidence="1" type="ORF">EVA_07542</name>
</gene>
<dbReference type="AlphaFoldDB" id="J9GV09"/>
<dbReference type="EMBL" id="AMCI01001839">
    <property type="protein sequence ID" value="EJX04350.1"/>
    <property type="molecule type" value="Genomic_DNA"/>
</dbReference>